<protein>
    <submittedName>
        <fullName evidence="2">Uncharacterized protein</fullName>
    </submittedName>
</protein>
<dbReference type="PANTHER" id="PTHR36766">
    <property type="entry name" value="PLANT BROAD-SPECTRUM MILDEW RESISTANCE PROTEIN RPW8"/>
    <property type="match status" value="1"/>
</dbReference>
<proteinExistence type="predicted"/>
<keyword evidence="1" id="KW-0611">Plant defense</keyword>
<organism evidence="2">
    <name type="scientific">Manihot esculenta</name>
    <name type="common">Cassava</name>
    <name type="synonym">Jatropha manihot</name>
    <dbReference type="NCBI Taxonomy" id="3983"/>
    <lineage>
        <taxon>Eukaryota</taxon>
        <taxon>Viridiplantae</taxon>
        <taxon>Streptophyta</taxon>
        <taxon>Embryophyta</taxon>
        <taxon>Tracheophyta</taxon>
        <taxon>Spermatophyta</taxon>
        <taxon>Magnoliopsida</taxon>
        <taxon>eudicotyledons</taxon>
        <taxon>Gunneridae</taxon>
        <taxon>Pentapetalae</taxon>
        <taxon>rosids</taxon>
        <taxon>fabids</taxon>
        <taxon>Malpighiales</taxon>
        <taxon>Euphorbiaceae</taxon>
        <taxon>Crotonoideae</taxon>
        <taxon>Manihoteae</taxon>
        <taxon>Manihot</taxon>
    </lineage>
</organism>
<reference evidence="2" key="1">
    <citation type="submission" date="2016-02" db="EMBL/GenBank/DDBJ databases">
        <title>WGS assembly of Manihot esculenta.</title>
        <authorList>
            <person name="Bredeson J.V."/>
            <person name="Prochnik S.E."/>
            <person name="Lyons J.B."/>
            <person name="Schmutz J."/>
            <person name="Grimwood J."/>
            <person name="Vrebalov J."/>
            <person name="Bart R.S."/>
            <person name="Amuge T."/>
            <person name="Ferguson M.E."/>
            <person name="Green R."/>
            <person name="Putnam N."/>
            <person name="Stites J."/>
            <person name="Rounsley S."/>
            <person name="Rokhsar D.S."/>
        </authorList>
    </citation>
    <scope>NUCLEOTIDE SEQUENCE [LARGE SCALE GENOMIC DNA]</scope>
    <source>
        <tissue evidence="2">Leaf</tissue>
    </source>
</reference>
<dbReference type="GO" id="GO:0006952">
    <property type="term" value="P:defense response"/>
    <property type="evidence" value="ECO:0007669"/>
    <property type="project" value="UniProtKB-KW"/>
</dbReference>
<evidence type="ECO:0000256" key="1">
    <source>
        <dbReference type="ARBA" id="ARBA00022821"/>
    </source>
</evidence>
<dbReference type="AlphaFoldDB" id="A0A199UA48"/>
<dbReference type="Gene3D" id="3.80.10.10">
    <property type="entry name" value="Ribonuclease Inhibitor"/>
    <property type="match status" value="2"/>
</dbReference>
<dbReference type="InterPro" id="IPR032675">
    <property type="entry name" value="LRR_dom_sf"/>
</dbReference>
<evidence type="ECO:0000313" key="2">
    <source>
        <dbReference type="EMBL" id="OAY21620.1"/>
    </source>
</evidence>
<dbReference type="PANTHER" id="PTHR36766:SF70">
    <property type="entry name" value="DISEASE RESISTANCE PROTEIN RGA4"/>
    <property type="match status" value="1"/>
</dbReference>
<accession>A0A199UA48</accession>
<dbReference type="Gramene" id="Manes.03G083274.1.v8.1">
    <property type="protein sequence ID" value="Manes.03G083274.1.v8.1.CDS.1"/>
    <property type="gene ID" value="Manes.03G083274.v8.1"/>
</dbReference>
<gene>
    <name evidence="2" type="ORF">MANES_S072100</name>
</gene>
<dbReference type="SUPFAM" id="SSF52047">
    <property type="entry name" value="RNI-like"/>
    <property type="match status" value="1"/>
</dbReference>
<sequence length="122" mass="14051">MLGLKKLRRLAVSSCRSLISLPQSIKCLTTLDSLCIEDCKNLDLRIEEGEDAQFSLHKLELRELPKLVDFPQWLIRGFTNTLKVLEVAYCDNLRELPNCLQNMASLQELRFIDCTKLNNNLL</sequence>
<name>A0A199UA48_MANES</name>
<dbReference type="EMBL" id="KV450750">
    <property type="protein sequence ID" value="OAY21620.1"/>
    <property type="molecule type" value="Genomic_DNA"/>
</dbReference>